<accession>A0A9W7T588</accession>
<keyword evidence="3 6" id="KW-1133">Transmembrane helix</keyword>
<protein>
    <submittedName>
        <fullName evidence="7">CD82 antigen-like</fullName>
    </submittedName>
</protein>
<keyword evidence="2 6" id="KW-0812">Transmembrane</keyword>
<dbReference type="GO" id="GO:0005886">
    <property type="term" value="C:plasma membrane"/>
    <property type="evidence" value="ECO:0007669"/>
    <property type="project" value="TreeGrafter"/>
</dbReference>
<evidence type="ECO:0000256" key="3">
    <source>
        <dbReference type="ARBA" id="ARBA00022989"/>
    </source>
</evidence>
<sequence>MKADDKLQILKFFLMLVNSVFVILGISIFACSAWILFDTTNFIRVISAGEDIRLVAGGLFFIGLVVVGVSLLGCTGACLENRCFITFYLGFLIIVILGQIFVTFVLLIRRQRIEQYLTSGVDNIIKEYGGNETHTSWNLLDSVQTSAKCCGRLTSDEWRNNTVIWSLNGTDIYPCSCFNDTCPSINQTHSFGNGSNIHNRGCETFLRDWLHANIIVIFGMDAGLLLIQVLQFILGVHTYRCIGRKMREVHPNKLLNAVEESPSSQPVHLQPVEQTYNLQIDSGHENGGYVHVGYDHGGYVAENYDQYHNREAFYEQDNSQNDNTPHNLEYQQGNYDQQYVHHQGYNGDDY</sequence>
<dbReference type="InterPro" id="IPR008952">
    <property type="entry name" value="Tetraspanin_EC2_sf"/>
</dbReference>
<dbReference type="SUPFAM" id="SSF48652">
    <property type="entry name" value="Tetraspanin"/>
    <property type="match status" value="1"/>
</dbReference>
<dbReference type="AlphaFoldDB" id="A0A9W7T588"/>
<dbReference type="PANTHER" id="PTHR19282:SF527">
    <property type="entry name" value="TETRASPANIN"/>
    <property type="match status" value="1"/>
</dbReference>
<feature type="transmembrane region" description="Helical" evidence="6">
    <location>
        <begin position="12"/>
        <end position="37"/>
    </location>
</feature>
<dbReference type="EMBL" id="JAFHDT010000024">
    <property type="protein sequence ID" value="KAI7791980.1"/>
    <property type="molecule type" value="Genomic_DNA"/>
</dbReference>
<dbReference type="OrthoDB" id="6361633at2759"/>
<reference evidence="7" key="1">
    <citation type="submission" date="2021-02" db="EMBL/GenBank/DDBJ databases">
        <title>Comparative genomics reveals that relaxation of natural selection precedes convergent phenotypic evolution of cavefish.</title>
        <authorList>
            <person name="Peng Z."/>
        </authorList>
    </citation>
    <scope>NUCLEOTIDE SEQUENCE</scope>
    <source>
        <tissue evidence="7">Muscle</tissue>
    </source>
</reference>
<proteinExistence type="predicted"/>
<dbReference type="Gene3D" id="1.10.1450.10">
    <property type="entry name" value="Tetraspanin"/>
    <property type="match status" value="1"/>
</dbReference>
<dbReference type="InterPro" id="IPR018499">
    <property type="entry name" value="Tetraspanin/Peripherin"/>
</dbReference>
<evidence type="ECO:0000256" key="5">
    <source>
        <dbReference type="SAM" id="MobiDB-lite"/>
    </source>
</evidence>
<evidence type="ECO:0000256" key="4">
    <source>
        <dbReference type="ARBA" id="ARBA00023136"/>
    </source>
</evidence>
<name>A0A9W7T588_TRIRA</name>
<evidence type="ECO:0000256" key="2">
    <source>
        <dbReference type="ARBA" id="ARBA00022692"/>
    </source>
</evidence>
<evidence type="ECO:0000256" key="1">
    <source>
        <dbReference type="ARBA" id="ARBA00004141"/>
    </source>
</evidence>
<keyword evidence="4 6" id="KW-0472">Membrane</keyword>
<evidence type="ECO:0000256" key="6">
    <source>
        <dbReference type="SAM" id="Phobius"/>
    </source>
</evidence>
<keyword evidence="8" id="KW-1185">Reference proteome</keyword>
<comment type="caution">
    <text evidence="7">The sequence shown here is derived from an EMBL/GenBank/DDBJ whole genome shotgun (WGS) entry which is preliminary data.</text>
</comment>
<feature type="transmembrane region" description="Helical" evidence="6">
    <location>
        <begin position="57"/>
        <end position="79"/>
    </location>
</feature>
<comment type="subcellular location">
    <subcellularLocation>
        <location evidence="1">Membrane</location>
        <topology evidence="1">Multi-pass membrane protein</topology>
    </subcellularLocation>
</comment>
<dbReference type="Pfam" id="PF00335">
    <property type="entry name" value="Tetraspanin"/>
    <property type="match status" value="1"/>
</dbReference>
<feature type="transmembrane region" description="Helical" evidence="6">
    <location>
        <begin position="214"/>
        <end position="236"/>
    </location>
</feature>
<dbReference type="PRINTS" id="PR00259">
    <property type="entry name" value="TMFOUR"/>
</dbReference>
<dbReference type="Proteomes" id="UP001059041">
    <property type="component" value="Linkage Group LG24"/>
</dbReference>
<gene>
    <name evidence="7" type="ORF">IRJ41_017079</name>
</gene>
<feature type="region of interest" description="Disordered" evidence="5">
    <location>
        <begin position="317"/>
        <end position="337"/>
    </location>
</feature>
<dbReference type="PROSITE" id="PS51257">
    <property type="entry name" value="PROKAR_LIPOPROTEIN"/>
    <property type="match status" value="1"/>
</dbReference>
<organism evidence="7 8">
    <name type="scientific">Triplophysa rosa</name>
    <name type="common">Cave loach</name>
    <dbReference type="NCBI Taxonomy" id="992332"/>
    <lineage>
        <taxon>Eukaryota</taxon>
        <taxon>Metazoa</taxon>
        <taxon>Chordata</taxon>
        <taxon>Craniata</taxon>
        <taxon>Vertebrata</taxon>
        <taxon>Euteleostomi</taxon>
        <taxon>Actinopterygii</taxon>
        <taxon>Neopterygii</taxon>
        <taxon>Teleostei</taxon>
        <taxon>Ostariophysi</taxon>
        <taxon>Cypriniformes</taxon>
        <taxon>Nemacheilidae</taxon>
        <taxon>Triplophysa</taxon>
    </lineage>
</organism>
<evidence type="ECO:0000313" key="8">
    <source>
        <dbReference type="Proteomes" id="UP001059041"/>
    </source>
</evidence>
<feature type="transmembrane region" description="Helical" evidence="6">
    <location>
        <begin position="86"/>
        <end position="108"/>
    </location>
</feature>
<evidence type="ECO:0000313" key="7">
    <source>
        <dbReference type="EMBL" id="KAI7791980.1"/>
    </source>
</evidence>
<dbReference type="PANTHER" id="PTHR19282">
    <property type="entry name" value="TETRASPANIN"/>
    <property type="match status" value="1"/>
</dbReference>